<keyword evidence="1" id="KW-0812">Transmembrane</keyword>
<dbReference type="EMBL" id="ML978154">
    <property type="protein sequence ID" value="KAF2036468.1"/>
    <property type="molecule type" value="Genomic_DNA"/>
</dbReference>
<evidence type="ECO:0000313" key="3">
    <source>
        <dbReference type="Proteomes" id="UP000799777"/>
    </source>
</evidence>
<sequence>MAALFPDHIDELPNNMSFALVYQIGHLLSFSESSDAMYLTERMPDNDTWSALTPSWIKAERRVLSCWQESTMCVRGECDNVFNVVKSVSPGLITILTRLHSPMITSIANSLSAAALMSFSLSPGSTVDAATSSTFSDMERLSLGAYLLSRNILRDSTMTGHVAGFKYAVLNSKGQQLEGTGDFVLEVGSVTALSLPAIIPIPALTLLFLLLTVACNYLAHPRKGATTLRAQRERMINLVVPNLYRIANMQVGKAADYDYVRCLHPIPASEGDEMAMPLLAYTGG</sequence>
<dbReference type="OrthoDB" id="5337208at2759"/>
<gene>
    <name evidence="2" type="ORF">EK21DRAFT_83438</name>
</gene>
<reference evidence="2" key="1">
    <citation type="journal article" date="2020" name="Stud. Mycol.">
        <title>101 Dothideomycetes genomes: a test case for predicting lifestyles and emergence of pathogens.</title>
        <authorList>
            <person name="Haridas S."/>
            <person name="Albert R."/>
            <person name="Binder M."/>
            <person name="Bloem J."/>
            <person name="Labutti K."/>
            <person name="Salamov A."/>
            <person name="Andreopoulos B."/>
            <person name="Baker S."/>
            <person name="Barry K."/>
            <person name="Bills G."/>
            <person name="Bluhm B."/>
            <person name="Cannon C."/>
            <person name="Castanera R."/>
            <person name="Culley D."/>
            <person name="Daum C."/>
            <person name="Ezra D."/>
            <person name="Gonzalez J."/>
            <person name="Henrissat B."/>
            <person name="Kuo A."/>
            <person name="Liang C."/>
            <person name="Lipzen A."/>
            <person name="Lutzoni F."/>
            <person name="Magnuson J."/>
            <person name="Mondo S."/>
            <person name="Nolan M."/>
            <person name="Ohm R."/>
            <person name="Pangilinan J."/>
            <person name="Park H.-J."/>
            <person name="Ramirez L."/>
            <person name="Alfaro M."/>
            <person name="Sun H."/>
            <person name="Tritt A."/>
            <person name="Yoshinaga Y."/>
            <person name="Zwiers L.-H."/>
            <person name="Turgeon B."/>
            <person name="Goodwin S."/>
            <person name="Spatafora J."/>
            <person name="Crous P."/>
            <person name="Grigoriev I."/>
        </authorList>
    </citation>
    <scope>NUCLEOTIDE SEQUENCE</scope>
    <source>
        <strain evidence="2">CBS 110217</strain>
    </source>
</reference>
<keyword evidence="1" id="KW-1133">Transmembrane helix</keyword>
<proteinExistence type="predicted"/>
<protein>
    <submittedName>
        <fullName evidence="2">Uncharacterized protein</fullName>
    </submittedName>
</protein>
<accession>A0A9P4LSI6</accession>
<evidence type="ECO:0000313" key="2">
    <source>
        <dbReference type="EMBL" id="KAF2036468.1"/>
    </source>
</evidence>
<name>A0A9P4LSI6_9PLEO</name>
<evidence type="ECO:0000256" key="1">
    <source>
        <dbReference type="SAM" id="Phobius"/>
    </source>
</evidence>
<organism evidence="2 3">
    <name type="scientific">Setomelanomma holmii</name>
    <dbReference type="NCBI Taxonomy" id="210430"/>
    <lineage>
        <taxon>Eukaryota</taxon>
        <taxon>Fungi</taxon>
        <taxon>Dikarya</taxon>
        <taxon>Ascomycota</taxon>
        <taxon>Pezizomycotina</taxon>
        <taxon>Dothideomycetes</taxon>
        <taxon>Pleosporomycetidae</taxon>
        <taxon>Pleosporales</taxon>
        <taxon>Pleosporineae</taxon>
        <taxon>Phaeosphaeriaceae</taxon>
        <taxon>Setomelanomma</taxon>
    </lineage>
</organism>
<dbReference type="Proteomes" id="UP000799777">
    <property type="component" value="Unassembled WGS sequence"/>
</dbReference>
<keyword evidence="3" id="KW-1185">Reference proteome</keyword>
<feature type="transmembrane region" description="Helical" evidence="1">
    <location>
        <begin position="197"/>
        <end position="219"/>
    </location>
</feature>
<comment type="caution">
    <text evidence="2">The sequence shown here is derived from an EMBL/GenBank/DDBJ whole genome shotgun (WGS) entry which is preliminary data.</text>
</comment>
<dbReference type="AlphaFoldDB" id="A0A9P4LSI6"/>
<keyword evidence="1" id="KW-0472">Membrane</keyword>